<dbReference type="Proteomes" id="UP001519290">
    <property type="component" value="Unassembled WGS sequence"/>
</dbReference>
<evidence type="ECO:0000256" key="1">
    <source>
        <dbReference type="SAM" id="Phobius"/>
    </source>
</evidence>
<reference evidence="2 3" key="1">
    <citation type="submission" date="2021-03" db="EMBL/GenBank/DDBJ databases">
        <title>Sequencing the genomes of 1000 actinobacteria strains.</title>
        <authorList>
            <person name="Klenk H.-P."/>
        </authorList>
    </citation>
    <scope>NUCLEOTIDE SEQUENCE [LARGE SCALE GENOMIC DNA]</scope>
    <source>
        <strain evidence="2 3">DSM 14566</strain>
    </source>
</reference>
<name>A0ABS4X777_9MICO</name>
<dbReference type="RefSeq" id="WP_209905098.1">
    <property type="nucleotide sequence ID" value="NZ_BAAAJW010000001.1"/>
</dbReference>
<keyword evidence="1" id="KW-0472">Membrane</keyword>
<keyword evidence="3" id="KW-1185">Reference proteome</keyword>
<evidence type="ECO:0000313" key="3">
    <source>
        <dbReference type="Proteomes" id="UP001519290"/>
    </source>
</evidence>
<feature type="transmembrane region" description="Helical" evidence="1">
    <location>
        <begin position="12"/>
        <end position="31"/>
    </location>
</feature>
<evidence type="ECO:0000313" key="2">
    <source>
        <dbReference type="EMBL" id="MBP2384228.1"/>
    </source>
</evidence>
<keyword evidence="1" id="KW-0812">Transmembrane</keyword>
<accession>A0ABS4X777</accession>
<dbReference type="EMBL" id="JAGIOD010000002">
    <property type="protein sequence ID" value="MBP2384228.1"/>
    <property type="molecule type" value="Genomic_DNA"/>
</dbReference>
<organism evidence="2 3">
    <name type="scientific">Brachybacterium sacelli</name>
    <dbReference type="NCBI Taxonomy" id="173364"/>
    <lineage>
        <taxon>Bacteria</taxon>
        <taxon>Bacillati</taxon>
        <taxon>Actinomycetota</taxon>
        <taxon>Actinomycetes</taxon>
        <taxon>Micrococcales</taxon>
        <taxon>Dermabacteraceae</taxon>
        <taxon>Brachybacterium</taxon>
    </lineage>
</organism>
<sequence length="72" mass="7881">MFHNSRHDDAAVGTLSALAIVLITFLAGQTLGDAWSAQWITGSQMLVFAYLAAMWVLVRNLAARPGRHRARS</sequence>
<keyword evidence="1" id="KW-1133">Transmembrane helix</keyword>
<proteinExistence type="predicted"/>
<protein>
    <submittedName>
        <fullName evidence="2">Uncharacterized protein</fullName>
    </submittedName>
</protein>
<gene>
    <name evidence="2" type="ORF">JOF43_004217</name>
</gene>
<feature type="transmembrane region" description="Helical" evidence="1">
    <location>
        <begin position="37"/>
        <end position="58"/>
    </location>
</feature>
<comment type="caution">
    <text evidence="2">The sequence shown here is derived from an EMBL/GenBank/DDBJ whole genome shotgun (WGS) entry which is preliminary data.</text>
</comment>